<gene>
    <name evidence="1" type="ORF">BLE401_04220</name>
</gene>
<keyword evidence="2" id="KW-1185">Reference proteome</keyword>
<dbReference type="RefSeq" id="WP_062148158.1">
    <property type="nucleotide sequence ID" value="NZ_CP012373.2"/>
</dbReference>
<evidence type="ECO:0000313" key="1">
    <source>
        <dbReference type="EMBL" id="AUI67984.1"/>
    </source>
</evidence>
<accession>A0A2N9YC48</accession>
<reference evidence="2" key="1">
    <citation type="submission" date="2016-12" db="EMBL/GenBank/DDBJ databases">
        <title>Complete Genome Sequence of Beggiatoa leptomitiformis D-401.</title>
        <authorList>
            <person name="Fomenkov A."/>
            <person name="Vincze T."/>
            <person name="Grabovich M."/>
            <person name="Anton B.P."/>
            <person name="Dubinina G."/>
            <person name="Orlova M."/>
            <person name="Belousova E."/>
            <person name="Roberts R.J."/>
        </authorList>
    </citation>
    <scope>NUCLEOTIDE SEQUENCE [LARGE SCALE GENOMIC DNA]</scope>
    <source>
        <strain evidence="2">D-401</strain>
    </source>
</reference>
<evidence type="ECO:0000313" key="2">
    <source>
        <dbReference type="Proteomes" id="UP000234271"/>
    </source>
</evidence>
<dbReference type="KEGG" id="blep:AL038_01820"/>
<dbReference type="EMBL" id="CP018889">
    <property type="protein sequence ID" value="AUI67984.1"/>
    <property type="molecule type" value="Genomic_DNA"/>
</dbReference>
<protein>
    <submittedName>
        <fullName evidence="1">Uncharacterized protein</fullName>
    </submittedName>
</protein>
<organism evidence="1 2">
    <name type="scientific">Beggiatoa leptomitoformis</name>
    <dbReference type="NCBI Taxonomy" id="288004"/>
    <lineage>
        <taxon>Bacteria</taxon>
        <taxon>Pseudomonadati</taxon>
        <taxon>Pseudomonadota</taxon>
        <taxon>Gammaproteobacteria</taxon>
        <taxon>Thiotrichales</taxon>
        <taxon>Thiotrichaceae</taxon>
        <taxon>Beggiatoa</taxon>
    </lineage>
</organism>
<dbReference type="OrthoDB" id="7335077at2"/>
<dbReference type="Proteomes" id="UP000234271">
    <property type="component" value="Chromosome"/>
</dbReference>
<dbReference type="AlphaFoldDB" id="A0A2N9YC48"/>
<sequence>MMKHIIFCSLFFININIVVYAEPATGFKKQATSSVSESFEETVRVRKLHNQRFDFSRFFNEDVNVGVTEILLEQTFERVEREDMEAIASSSVKVSAFTSVKDQYEHLLWSFEDEAEEGMLWDDYYKTVKYGCCAQETTYKLFDLQTGKLITIFTGELAKVDILDVENSSSARLIAYLSSAASIGFDENAKDAISTLTLNSKKGVEDKVILLSDNDEYSANTPKVHLLTEKQEETQLVLEAVTNGQNKLVPVYTVQLRFIDGQTLLIPVKQDKFDIDNIKGTAKIKVVREE</sequence>
<proteinExistence type="predicted"/>
<name>A0A2N9YC48_9GAMM</name>